<feature type="region of interest" description="Disordered" evidence="1">
    <location>
        <begin position="1"/>
        <end position="25"/>
    </location>
</feature>
<feature type="region of interest" description="Disordered" evidence="1">
    <location>
        <begin position="33"/>
        <end position="52"/>
    </location>
</feature>
<keyword evidence="2" id="KW-0812">Transmembrane</keyword>
<accession>A0ABS3FX74</accession>
<dbReference type="RefSeq" id="WP_207090152.1">
    <property type="nucleotide sequence ID" value="NZ_JAFLQW010000580.1"/>
</dbReference>
<proteinExistence type="predicted"/>
<keyword evidence="2" id="KW-1133">Transmembrane helix</keyword>
<evidence type="ECO:0000313" key="4">
    <source>
        <dbReference type="Proteomes" id="UP000664844"/>
    </source>
</evidence>
<dbReference type="Proteomes" id="UP000664844">
    <property type="component" value="Unassembled WGS sequence"/>
</dbReference>
<feature type="transmembrane region" description="Helical" evidence="2">
    <location>
        <begin position="122"/>
        <end position="144"/>
    </location>
</feature>
<feature type="transmembrane region" description="Helical" evidence="2">
    <location>
        <begin position="58"/>
        <end position="80"/>
    </location>
</feature>
<dbReference type="EMBL" id="JAFLQW010000580">
    <property type="protein sequence ID" value="MBO0351721.1"/>
    <property type="molecule type" value="Genomic_DNA"/>
</dbReference>
<organism evidence="3 4">
    <name type="scientific">Phormidium pseudopriestleyi FRX01</name>
    <dbReference type="NCBI Taxonomy" id="1759528"/>
    <lineage>
        <taxon>Bacteria</taxon>
        <taxon>Bacillati</taxon>
        <taxon>Cyanobacteriota</taxon>
        <taxon>Cyanophyceae</taxon>
        <taxon>Oscillatoriophycideae</taxon>
        <taxon>Oscillatoriales</taxon>
        <taxon>Oscillatoriaceae</taxon>
        <taxon>Phormidium</taxon>
    </lineage>
</organism>
<evidence type="ECO:0000313" key="3">
    <source>
        <dbReference type="EMBL" id="MBO0351721.1"/>
    </source>
</evidence>
<name>A0ABS3FX74_9CYAN</name>
<comment type="caution">
    <text evidence="3">The sequence shown here is derived from an EMBL/GenBank/DDBJ whole genome shotgun (WGS) entry which is preliminary data.</text>
</comment>
<gene>
    <name evidence="3" type="ORF">J0895_22095</name>
</gene>
<evidence type="ECO:0000256" key="1">
    <source>
        <dbReference type="SAM" id="MobiDB-lite"/>
    </source>
</evidence>
<feature type="transmembrane region" description="Helical" evidence="2">
    <location>
        <begin position="92"/>
        <end position="110"/>
    </location>
</feature>
<sequence length="170" mass="19171">MTKFPPNSNPGPKRQSSKILNESDRRVRSRYAASGLADEDLNSPPPNQTPEDLENKDLAHLGLFFYFLPILGFFPALWTLYRPLGSREQKAASRLAITLAFGWLLGYIFLETGARSSELLTIPLLLMSSLLTSGYFVVNIWLMVRLWQRRPLRLPGVSQVADEIVGKHLS</sequence>
<keyword evidence="4" id="KW-1185">Reference proteome</keyword>
<protein>
    <recommendedName>
        <fullName evidence="5">DUF4870 domain-containing protein</fullName>
    </recommendedName>
</protein>
<evidence type="ECO:0000256" key="2">
    <source>
        <dbReference type="SAM" id="Phobius"/>
    </source>
</evidence>
<reference evidence="3 4" key="1">
    <citation type="submission" date="2021-03" db="EMBL/GenBank/DDBJ databases">
        <title>Metabolic Capacity of the Antarctic Cyanobacterium Phormidium pseudopriestleyi that Sustains Oxygenic Photosynthesis in the Presence of Hydrogen Sulfide.</title>
        <authorList>
            <person name="Lumian J.E."/>
            <person name="Jungblut A.D."/>
            <person name="Dillon M.L."/>
            <person name="Hawes I."/>
            <person name="Doran P.T."/>
            <person name="Mackey T.J."/>
            <person name="Dick G.J."/>
            <person name="Grettenberger C.L."/>
            <person name="Sumner D.Y."/>
        </authorList>
    </citation>
    <scope>NUCLEOTIDE SEQUENCE [LARGE SCALE GENOMIC DNA]</scope>
    <source>
        <strain evidence="3 4">FRX01</strain>
    </source>
</reference>
<evidence type="ECO:0008006" key="5">
    <source>
        <dbReference type="Google" id="ProtNLM"/>
    </source>
</evidence>
<keyword evidence="2" id="KW-0472">Membrane</keyword>